<dbReference type="InterPro" id="IPR000843">
    <property type="entry name" value="HTH_LacI"/>
</dbReference>
<dbReference type="SUPFAM" id="SSF47413">
    <property type="entry name" value="lambda repressor-like DNA-binding domains"/>
    <property type="match status" value="1"/>
</dbReference>
<dbReference type="Pfam" id="PF00356">
    <property type="entry name" value="LacI"/>
    <property type="match status" value="1"/>
</dbReference>
<dbReference type="InterPro" id="IPR010982">
    <property type="entry name" value="Lambda_DNA-bd_dom_sf"/>
</dbReference>
<dbReference type="PROSITE" id="PS50932">
    <property type="entry name" value="HTH_LACI_2"/>
    <property type="match status" value="1"/>
</dbReference>
<dbReference type="EMBL" id="CP163444">
    <property type="protein sequence ID" value="XDQ75618.1"/>
    <property type="molecule type" value="Genomic_DNA"/>
</dbReference>
<dbReference type="SMART" id="SM00354">
    <property type="entry name" value="HTH_LACI"/>
    <property type="match status" value="1"/>
</dbReference>
<name>A0AB39TAP1_9ACTN</name>
<dbReference type="PROSITE" id="PS50943">
    <property type="entry name" value="HTH_CROC1"/>
    <property type="match status" value="1"/>
</dbReference>
<evidence type="ECO:0000256" key="1">
    <source>
        <dbReference type="ARBA" id="ARBA00023015"/>
    </source>
</evidence>
<dbReference type="Gene3D" id="3.40.50.2300">
    <property type="match status" value="2"/>
</dbReference>
<dbReference type="AlphaFoldDB" id="A0AB39TAP1"/>
<dbReference type="SUPFAM" id="SSF53822">
    <property type="entry name" value="Periplasmic binding protein-like I"/>
    <property type="match status" value="1"/>
</dbReference>
<dbReference type="PANTHER" id="PTHR30146:SF109">
    <property type="entry name" value="HTH-TYPE TRANSCRIPTIONAL REGULATOR GALS"/>
    <property type="match status" value="1"/>
</dbReference>
<keyword evidence="3" id="KW-0804">Transcription</keyword>
<dbReference type="RefSeq" id="WP_369148148.1">
    <property type="nucleotide sequence ID" value="NZ_CP163444.1"/>
</dbReference>
<dbReference type="Gene3D" id="1.10.260.40">
    <property type="entry name" value="lambda repressor-like DNA-binding domains"/>
    <property type="match status" value="1"/>
</dbReference>
<sequence>MTAQQVTIEDVARAAGVSRQTVSNALNAPHRLRATTLARVTAAIEELGYQPDQSARSLRTGTRKVIGYPAPADNPADPNPLMGGFLQALVSAADAVGHRVLLFRCDPQQGSGAVAKSFNGLIAARQIDGFVLSDVVHDDPRVDVLTEAGFPFVAFGRTAPGRPQNWVDIDSAAATAQLVHTLLGQGHRRICYVNSAASLPWLADRRAGLLQAAAAAPDGAFEVSVPEDDPAALSQAIQRLLVGPARPTALVCASDWLALTAYQAVRVAGLTVGTDVAVTGFNDMPLCTLLQPTLTSVRLPLATIAHALVDRLITVVEGTTPTPTTGLLLPAETVMRDSTPMKLPLDRGHLETGT</sequence>
<organism evidence="6">
    <name type="scientific">Streptomyces sp. R44</name>
    <dbReference type="NCBI Taxonomy" id="3238633"/>
    <lineage>
        <taxon>Bacteria</taxon>
        <taxon>Bacillati</taxon>
        <taxon>Actinomycetota</taxon>
        <taxon>Actinomycetes</taxon>
        <taxon>Kitasatosporales</taxon>
        <taxon>Streptomycetaceae</taxon>
        <taxon>Streptomyces</taxon>
    </lineage>
</organism>
<feature type="domain" description="HTH cro/C1-type" evidence="5">
    <location>
        <begin position="7"/>
        <end position="50"/>
    </location>
</feature>
<reference evidence="6" key="1">
    <citation type="submission" date="2024-07" db="EMBL/GenBank/DDBJ databases">
        <authorList>
            <person name="Yu S.T."/>
        </authorList>
    </citation>
    <scope>NUCLEOTIDE SEQUENCE</scope>
    <source>
        <strain evidence="6">R44</strain>
    </source>
</reference>
<evidence type="ECO:0000259" key="5">
    <source>
        <dbReference type="PROSITE" id="PS50943"/>
    </source>
</evidence>
<dbReference type="GO" id="GO:0003700">
    <property type="term" value="F:DNA-binding transcription factor activity"/>
    <property type="evidence" value="ECO:0007669"/>
    <property type="project" value="TreeGrafter"/>
</dbReference>
<dbReference type="InterPro" id="IPR046335">
    <property type="entry name" value="LacI/GalR-like_sensor"/>
</dbReference>
<feature type="domain" description="HTH lacI-type" evidence="4">
    <location>
        <begin position="6"/>
        <end position="60"/>
    </location>
</feature>
<evidence type="ECO:0000313" key="6">
    <source>
        <dbReference type="EMBL" id="XDQ75618.1"/>
    </source>
</evidence>
<dbReference type="GO" id="GO:0000976">
    <property type="term" value="F:transcription cis-regulatory region binding"/>
    <property type="evidence" value="ECO:0007669"/>
    <property type="project" value="TreeGrafter"/>
</dbReference>
<gene>
    <name evidence="6" type="ORF">AB5J54_36110</name>
</gene>
<dbReference type="PANTHER" id="PTHR30146">
    <property type="entry name" value="LACI-RELATED TRANSCRIPTIONAL REPRESSOR"/>
    <property type="match status" value="1"/>
</dbReference>
<evidence type="ECO:0000256" key="2">
    <source>
        <dbReference type="ARBA" id="ARBA00023125"/>
    </source>
</evidence>
<dbReference type="Pfam" id="PF13377">
    <property type="entry name" value="Peripla_BP_3"/>
    <property type="match status" value="1"/>
</dbReference>
<dbReference type="CDD" id="cd01392">
    <property type="entry name" value="HTH_LacI"/>
    <property type="match status" value="1"/>
</dbReference>
<dbReference type="InterPro" id="IPR028082">
    <property type="entry name" value="Peripla_BP_I"/>
</dbReference>
<proteinExistence type="predicted"/>
<protein>
    <submittedName>
        <fullName evidence="6">LacI family DNA-binding transcriptional regulator</fullName>
    </submittedName>
</protein>
<dbReference type="InterPro" id="IPR001387">
    <property type="entry name" value="Cro/C1-type_HTH"/>
</dbReference>
<accession>A0AB39TAP1</accession>
<evidence type="ECO:0000256" key="3">
    <source>
        <dbReference type="ARBA" id="ARBA00023163"/>
    </source>
</evidence>
<dbReference type="PROSITE" id="PS00356">
    <property type="entry name" value="HTH_LACI_1"/>
    <property type="match status" value="1"/>
</dbReference>
<keyword evidence="1" id="KW-0805">Transcription regulation</keyword>
<keyword evidence="2 6" id="KW-0238">DNA-binding</keyword>
<evidence type="ECO:0000259" key="4">
    <source>
        <dbReference type="PROSITE" id="PS50932"/>
    </source>
</evidence>